<feature type="region of interest" description="Disordered" evidence="1">
    <location>
        <begin position="1"/>
        <end position="21"/>
    </location>
</feature>
<accession>G4RC49</accession>
<dbReference type="Proteomes" id="UP000008850">
    <property type="component" value="Chromosome"/>
</dbReference>
<protein>
    <submittedName>
        <fullName evidence="2">Uncharacterized protein</fullName>
    </submittedName>
</protein>
<gene>
    <name evidence="2" type="ordered locus">KKY_1681</name>
</gene>
<dbReference type="EMBL" id="CP003075">
    <property type="protein sequence ID" value="AEQ51697.1"/>
    <property type="molecule type" value="Genomic_DNA"/>
</dbReference>
<keyword evidence="3" id="KW-1185">Reference proteome</keyword>
<evidence type="ECO:0000313" key="3">
    <source>
        <dbReference type="Proteomes" id="UP000008850"/>
    </source>
</evidence>
<dbReference type="KEGG" id="phl:KKY_1681"/>
<feature type="compositionally biased region" description="Basic and acidic residues" evidence="1">
    <location>
        <begin position="1"/>
        <end position="12"/>
    </location>
</feature>
<sequence length="41" mass="5039">MSSRFRCGDDRHSHRKRSWMSRKQLFKESTISRRSLEQMPV</sequence>
<organism evidence="2 3">
    <name type="scientific">Pelagibacterium halotolerans (strain DSM 22347 / JCM 15775 / CGMCC 1.7692 / B2)</name>
    <dbReference type="NCBI Taxonomy" id="1082931"/>
    <lineage>
        <taxon>Bacteria</taxon>
        <taxon>Pseudomonadati</taxon>
        <taxon>Pseudomonadota</taxon>
        <taxon>Alphaproteobacteria</taxon>
        <taxon>Hyphomicrobiales</taxon>
        <taxon>Devosiaceae</taxon>
        <taxon>Pelagibacterium</taxon>
    </lineage>
</organism>
<dbReference type="AlphaFoldDB" id="G4RC49"/>
<proteinExistence type="predicted"/>
<dbReference type="HOGENOM" id="CLU_3274139_0_0_5"/>
<evidence type="ECO:0000256" key="1">
    <source>
        <dbReference type="SAM" id="MobiDB-lite"/>
    </source>
</evidence>
<evidence type="ECO:0000313" key="2">
    <source>
        <dbReference type="EMBL" id="AEQ51697.1"/>
    </source>
</evidence>
<name>G4RC49_PELHB</name>
<reference evidence="2 3" key="1">
    <citation type="journal article" date="2012" name="J. Bacteriol.">
        <title>Complete genome sequence of Pelagibacterium halotolerans B2T.</title>
        <authorList>
            <person name="Huo Y.Y."/>
            <person name="Cheng H."/>
            <person name="Han X.F."/>
            <person name="Jiang X.W."/>
            <person name="Sun C."/>
            <person name="Zhang X.Q."/>
            <person name="Zhu X.F."/>
            <person name="Liu Y.F."/>
            <person name="Li P.F."/>
            <person name="Ni P.X."/>
            <person name="Wu M."/>
        </authorList>
    </citation>
    <scope>NUCLEOTIDE SEQUENCE [LARGE SCALE GENOMIC DNA]</scope>
    <source>
        <strain evidence="3">DSM 22347 / JCM 15775 / CGMCC 1.7692 / B2</strain>
    </source>
</reference>